<keyword evidence="12" id="KW-0810">Translation regulation</keyword>
<keyword evidence="13" id="KW-0560">Oxidoreductase</keyword>
<dbReference type="GO" id="GO:0005634">
    <property type="term" value="C:nucleus"/>
    <property type="evidence" value="ECO:0007669"/>
    <property type="project" value="UniProtKB-SubCell"/>
</dbReference>
<evidence type="ECO:0000256" key="14">
    <source>
        <dbReference type="ARBA" id="ARBA00023027"/>
    </source>
</evidence>
<proteinExistence type="inferred from homology"/>
<reference evidence="23" key="3">
    <citation type="submission" date="2025-09" db="UniProtKB">
        <authorList>
            <consortium name="Ensembl"/>
        </authorList>
    </citation>
    <scope>IDENTIFICATION</scope>
</reference>
<evidence type="ECO:0000256" key="10">
    <source>
        <dbReference type="ARBA" id="ARBA00022703"/>
    </source>
</evidence>
<evidence type="ECO:0000256" key="19">
    <source>
        <dbReference type="ARBA" id="ARBA00046997"/>
    </source>
</evidence>
<evidence type="ECO:0000313" key="24">
    <source>
        <dbReference type="Proteomes" id="UP000694554"/>
    </source>
</evidence>
<evidence type="ECO:0000259" key="22">
    <source>
        <dbReference type="Pfam" id="PF02800"/>
    </source>
</evidence>
<dbReference type="EC" id="1.2.1.12" evidence="6"/>
<keyword evidence="9" id="KW-0808">Transferase</keyword>
<feature type="domain" description="Glyceraldehyde 3-phosphate dehydrogenase catalytic" evidence="22">
    <location>
        <begin position="31"/>
        <end position="112"/>
    </location>
</feature>
<evidence type="ECO:0000313" key="23">
    <source>
        <dbReference type="Ensembl" id="ENSPSNP00000017370.1"/>
    </source>
</evidence>
<evidence type="ECO:0000256" key="6">
    <source>
        <dbReference type="ARBA" id="ARBA00013119"/>
    </source>
</evidence>
<comment type="subunit">
    <text evidence="19">Homotetramer. Interacts with TPPP; the interaction is direct. Interacts (when S-nitrosylated) with SIAH1; leading to nuclear translocation. Interacts with RILPL1/GOSPEL, leading to prevent the interaction between GAPDH and SIAH1 and prevent nuclear translocation. Interacts with CHP1; the interaction increases the binding of CHP1 with microtubules. Associates with microtubules. Interacts with EIF1AD, USP25, PRKCI and WARS1. Interacts with phosphorylated RPL13A; inhibited by oxidatively-modified low-densitity lipoprotein (LDL(ox)). Component of the GAIT complex. Interacts with FKBP6; leading to inhibit GAPDH catalytic activity. Interacts with TRAF2, promoting TRAF2 ubiquitination. Interacts with TRAF3, promoting TRAF3 ubiquitination.</text>
</comment>
<comment type="similarity">
    <text evidence="5">Belongs to the glyceraldehyde-3-phosphate dehydrogenase family.</text>
</comment>
<evidence type="ECO:0000256" key="18">
    <source>
        <dbReference type="ARBA" id="ARBA00031890"/>
    </source>
</evidence>
<dbReference type="GO" id="GO:0005829">
    <property type="term" value="C:cytosol"/>
    <property type="evidence" value="ECO:0007669"/>
    <property type="project" value="UniProtKB-SubCell"/>
</dbReference>
<dbReference type="Pfam" id="PF02800">
    <property type="entry name" value="Gp_dh_C"/>
    <property type="match status" value="1"/>
</dbReference>
<comment type="subcellular location">
    <subcellularLocation>
        <location evidence="2">Cytoplasm</location>
        <location evidence="2">Cytoskeleton</location>
    </subcellularLocation>
    <subcellularLocation>
        <location evidence="3">Cytoplasm</location>
        <location evidence="3">Cytosol</location>
    </subcellularLocation>
    <subcellularLocation>
        <location evidence="1">Nucleus</location>
    </subcellularLocation>
</comment>
<comment type="pathway">
    <text evidence="4">Carbohydrate degradation; glycolysis; pyruvate from D-glyceraldehyde 3-phosphate: step 1/5.</text>
</comment>
<keyword evidence="10" id="KW-0053">Apoptosis</keyword>
<dbReference type="Proteomes" id="UP000694554">
    <property type="component" value="Chromosome 8"/>
</dbReference>
<name>A0A8C9C8T7_PHOSS</name>
<dbReference type="GO" id="GO:0005856">
    <property type="term" value="C:cytoskeleton"/>
    <property type="evidence" value="ECO:0007669"/>
    <property type="project" value="UniProtKB-SubCell"/>
</dbReference>
<dbReference type="InterPro" id="IPR020831">
    <property type="entry name" value="GlycerAld/Erythrose_P_DH"/>
</dbReference>
<organism evidence="23 24">
    <name type="scientific">Phocoena sinus</name>
    <name type="common">Vaquita</name>
    <dbReference type="NCBI Taxonomy" id="42100"/>
    <lineage>
        <taxon>Eukaryota</taxon>
        <taxon>Metazoa</taxon>
        <taxon>Chordata</taxon>
        <taxon>Craniata</taxon>
        <taxon>Vertebrata</taxon>
        <taxon>Euteleostomi</taxon>
        <taxon>Mammalia</taxon>
        <taxon>Eutheria</taxon>
        <taxon>Laurasiatheria</taxon>
        <taxon>Artiodactyla</taxon>
        <taxon>Whippomorpha</taxon>
        <taxon>Cetacea</taxon>
        <taxon>Odontoceti</taxon>
        <taxon>Phocoenidae</taxon>
        <taxon>Phocoena</taxon>
    </lineage>
</organism>
<evidence type="ECO:0000256" key="5">
    <source>
        <dbReference type="ARBA" id="ARBA00007406"/>
    </source>
</evidence>
<dbReference type="Ensembl" id="ENSPSNT00000019566.1">
    <property type="protein sequence ID" value="ENSPSNP00000017370.1"/>
    <property type="gene ID" value="ENSPSNG00000012775.1"/>
</dbReference>
<dbReference type="GeneTree" id="ENSGT00940000153112"/>
<protein>
    <recommendedName>
        <fullName evidence="7">Glyceraldehyde-3-phosphate dehydrogenase</fullName>
        <ecNumber evidence="6">1.2.1.12</ecNumber>
    </recommendedName>
    <alternativeName>
        <fullName evidence="18">Peptidyl-cysteine S-nitrosylase GAPDH</fullName>
    </alternativeName>
</protein>
<evidence type="ECO:0000256" key="20">
    <source>
        <dbReference type="ARBA" id="ARBA00047698"/>
    </source>
</evidence>
<evidence type="ECO:0000256" key="21">
    <source>
        <dbReference type="ARBA" id="ARBA00048005"/>
    </source>
</evidence>
<dbReference type="GO" id="GO:0006096">
    <property type="term" value="P:glycolytic process"/>
    <property type="evidence" value="ECO:0007669"/>
    <property type="project" value="UniProtKB-KW"/>
</dbReference>
<dbReference type="GO" id="GO:0004365">
    <property type="term" value="F:glyceraldehyde-3-phosphate dehydrogenase (NAD+) (phosphorylating) activity"/>
    <property type="evidence" value="ECO:0007669"/>
    <property type="project" value="UniProtKB-EC"/>
</dbReference>
<keyword evidence="24" id="KW-1185">Reference proteome</keyword>
<evidence type="ECO:0000256" key="17">
    <source>
        <dbReference type="ARBA" id="ARBA00023242"/>
    </source>
</evidence>
<evidence type="ECO:0000256" key="15">
    <source>
        <dbReference type="ARBA" id="ARBA00023152"/>
    </source>
</evidence>
<dbReference type="GO" id="GO:0006915">
    <property type="term" value="P:apoptotic process"/>
    <property type="evidence" value="ECO:0007669"/>
    <property type="project" value="UniProtKB-KW"/>
</dbReference>
<reference evidence="23" key="2">
    <citation type="submission" date="2025-08" db="UniProtKB">
        <authorList>
            <consortium name="Ensembl"/>
        </authorList>
    </citation>
    <scope>IDENTIFICATION</scope>
</reference>
<dbReference type="PANTHER" id="PTHR10836:SF111">
    <property type="entry name" value="GLYCERALDEHYDE-3-PHOSPHATE DEHYDROGENASE"/>
    <property type="match status" value="1"/>
</dbReference>
<dbReference type="PRINTS" id="PR00078">
    <property type="entry name" value="G3PDHDRGNASE"/>
</dbReference>
<dbReference type="AlphaFoldDB" id="A0A8C9C8T7"/>
<keyword evidence="8" id="KW-0963">Cytoplasm</keyword>
<evidence type="ECO:0000256" key="13">
    <source>
        <dbReference type="ARBA" id="ARBA00023002"/>
    </source>
</evidence>
<evidence type="ECO:0000256" key="12">
    <source>
        <dbReference type="ARBA" id="ARBA00022845"/>
    </source>
</evidence>
<evidence type="ECO:0000256" key="11">
    <source>
        <dbReference type="ARBA" id="ARBA00022799"/>
    </source>
</evidence>
<dbReference type="PANTHER" id="PTHR10836">
    <property type="entry name" value="GLYCERALDEHYDE 3-PHOSPHATE DEHYDROGENASE"/>
    <property type="match status" value="1"/>
</dbReference>
<reference evidence="23" key="1">
    <citation type="submission" date="2019-08" db="EMBL/GenBank/DDBJ databases">
        <title>Phocoena sinus (Vaquita) genome, mPhoSin1, primary haplotype.</title>
        <authorList>
            <person name="Morin P."/>
            <person name="Mountcastle J."/>
            <person name="Fungtammasan C."/>
            <person name="Rhie A."/>
            <person name="Rojas-Bracho L."/>
            <person name="Smith C.R."/>
            <person name="Taylor B.L."/>
            <person name="Gulland F.M.D."/>
            <person name="Musser W."/>
            <person name="Houck M."/>
            <person name="Haase B."/>
            <person name="Paez S."/>
            <person name="Howe K."/>
            <person name="Torrance J."/>
            <person name="Formenti G."/>
            <person name="Phillippy A."/>
            <person name="Ryder O."/>
            <person name="Jarvis E.D."/>
            <person name="Fedrigo O."/>
        </authorList>
    </citation>
    <scope>NUCLEOTIDE SEQUENCE [LARGE SCALE GENOMIC DNA]</scope>
</reference>
<evidence type="ECO:0000256" key="8">
    <source>
        <dbReference type="ARBA" id="ARBA00022490"/>
    </source>
</evidence>
<evidence type="ECO:0000256" key="9">
    <source>
        <dbReference type="ARBA" id="ARBA00022679"/>
    </source>
</evidence>
<keyword evidence="16" id="KW-0206">Cytoskeleton</keyword>
<keyword evidence="15" id="KW-0324">Glycolysis</keyword>
<dbReference type="Gene3D" id="3.30.360.10">
    <property type="entry name" value="Dihydrodipicolinate Reductase, domain 2"/>
    <property type="match status" value="1"/>
</dbReference>
<keyword evidence="14" id="KW-0520">NAD</keyword>
<evidence type="ECO:0000256" key="16">
    <source>
        <dbReference type="ARBA" id="ARBA00023212"/>
    </source>
</evidence>
<dbReference type="GO" id="GO:0016740">
    <property type="term" value="F:transferase activity"/>
    <property type="evidence" value="ECO:0007669"/>
    <property type="project" value="UniProtKB-KW"/>
</dbReference>
<evidence type="ECO:0000256" key="7">
    <source>
        <dbReference type="ARBA" id="ARBA00021022"/>
    </source>
</evidence>
<evidence type="ECO:0000256" key="4">
    <source>
        <dbReference type="ARBA" id="ARBA00004869"/>
    </source>
</evidence>
<comment type="catalytic activity">
    <reaction evidence="21">
        <text>S-nitroso-L-cysteinyl-[GAPDH] + L-cysteinyl-[protein] = L-cysteinyl-[GAPDH] + S-nitroso-L-cysteinyl-[protein]</text>
        <dbReference type="Rhea" id="RHEA:66684"/>
        <dbReference type="Rhea" id="RHEA-COMP:10131"/>
        <dbReference type="Rhea" id="RHEA-COMP:17089"/>
        <dbReference type="Rhea" id="RHEA-COMP:17090"/>
        <dbReference type="Rhea" id="RHEA-COMP:17091"/>
        <dbReference type="ChEBI" id="CHEBI:29950"/>
        <dbReference type="ChEBI" id="CHEBI:149494"/>
    </reaction>
    <physiologicalReaction direction="left-to-right" evidence="21">
        <dbReference type="Rhea" id="RHEA:66685"/>
    </physiologicalReaction>
</comment>
<sequence>MSACLGINHEKYDNNLKIVSNDSSSTTSCLGPLGKVIHDDFGMMEGLMATVYAITATQKITDGSSGKVWYYGCGAAQKTIIPASMGTAKAVGKVTPELNWKLTGMASQIPNPSSNESRI</sequence>
<evidence type="ECO:0000256" key="1">
    <source>
        <dbReference type="ARBA" id="ARBA00004123"/>
    </source>
</evidence>
<accession>A0A8C9C8T7</accession>
<evidence type="ECO:0000256" key="2">
    <source>
        <dbReference type="ARBA" id="ARBA00004245"/>
    </source>
</evidence>
<dbReference type="GO" id="GO:0006417">
    <property type="term" value="P:regulation of translation"/>
    <property type="evidence" value="ECO:0007669"/>
    <property type="project" value="UniProtKB-KW"/>
</dbReference>
<keyword evidence="11" id="KW-0702">S-nitrosylation</keyword>
<comment type="catalytic activity">
    <reaction evidence="20">
        <text>D-glyceraldehyde 3-phosphate + phosphate + NAD(+) = (2R)-3-phospho-glyceroyl phosphate + NADH + H(+)</text>
        <dbReference type="Rhea" id="RHEA:10300"/>
        <dbReference type="ChEBI" id="CHEBI:15378"/>
        <dbReference type="ChEBI" id="CHEBI:43474"/>
        <dbReference type="ChEBI" id="CHEBI:57540"/>
        <dbReference type="ChEBI" id="CHEBI:57604"/>
        <dbReference type="ChEBI" id="CHEBI:57945"/>
        <dbReference type="ChEBI" id="CHEBI:59776"/>
        <dbReference type="EC" id="1.2.1.12"/>
    </reaction>
</comment>
<keyword evidence="17" id="KW-0539">Nucleus</keyword>
<dbReference type="SUPFAM" id="SSF55347">
    <property type="entry name" value="Glyceraldehyde-3-phosphate dehydrogenase-like, C-terminal domain"/>
    <property type="match status" value="1"/>
</dbReference>
<dbReference type="InterPro" id="IPR020829">
    <property type="entry name" value="GlycerAld_3-P_DH_cat"/>
</dbReference>
<evidence type="ECO:0000256" key="3">
    <source>
        <dbReference type="ARBA" id="ARBA00004514"/>
    </source>
</evidence>